<evidence type="ECO:0000256" key="10">
    <source>
        <dbReference type="ARBA" id="ARBA00023002"/>
    </source>
</evidence>
<dbReference type="GO" id="GO:0006782">
    <property type="term" value="P:protoporphyrinogen IX biosynthetic process"/>
    <property type="evidence" value="ECO:0007669"/>
    <property type="project" value="UniProtKB-UniRule"/>
</dbReference>
<evidence type="ECO:0000256" key="9">
    <source>
        <dbReference type="ARBA" id="ARBA00022989"/>
    </source>
</evidence>
<keyword evidence="9 14" id="KW-1133">Transmembrane helix</keyword>
<comment type="catalytic activity">
    <reaction evidence="13 14">
        <text>protoporphyrinogen IX + 3 A = protoporphyrin IX + 3 AH2</text>
        <dbReference type="Rhea" id="RHEA:62000"/>
        <dbReference type="ChEBI" id="CHEBI:13193"/>
        <dbReference type="ChEBI" id="CHEBI:17499"/>
        <dbReference type="ChEBI" id="CHEBI:57306"/>
        <dbReference type="ChEBI" id="CHEBI:57307"/>
    </reaction>
</comment>
<feature type="transmembrane region" description="Helical" evidence="14">
    <location>
        <begin position="15"/>
        <end position="36"/>
    </location>
</feature>
<evidence type="ECO:0000256" key="7">
    <source>
        <dbReference type="ARBA" id="ARBA00022692"/>
    </source>
</evidence>
<feature type="transmembrane region" description="Helical" evidence="14">
    <location>
        <begin position="119"/>
        <end position="138"/>
    </location>
</feature>
<evidence type="ECO:0000256" key="14">
    <source>
        <dbReference type="HAMAP-Rule" id="MF_02239"/>
    </source>
</evidence>
<dbReference type="Pfam" id="PF03653">
    <property type="entry name" value="UPF0093"/>
    <property type="match status" value="1"/>
</dbReference>
<dbReference type="GO" id="GO:0070818">
    <property type="term" value="F:protoporphyrinogen oxidase activity"/>
    <property type="evidence" value="ECO:0007669"/>
    <property type="project" value="UniProtKB-UniRule"/>
</dbReference>
<keyword evidence="7 14" id="KW-0812">Transmembrane</keyword>
<protein>
    <recommendedName>
        <fullName evidence="4 14">Protoporphyrinogen IX oxidase</fullName>
        <shortName evidence="14">PPO</shortName>
        <ecNumber evidence="14">1.3.99.-</ecNumber>
    </recommendedName>
</protein>
<evidence type="ECO:0000256" key="5">
    <source>
        <dbReference type="ARBA" id="ARBA00022475"/>
    </source>
</evidence>
<name>A0A0M9GNS5_9HYPH</name>
<evidence type="ECO:0000256" key="13">
    <source>
        <dbReference type="ARBA" id="ARBA00048390"/>
    </source>
</evidence>
<organism evidence="15 16">
    <name type="scientific">Ahrensia marina</name>
    <dbReference type="NCBI Taxonomy" id="1514904"/>
    <lineage>
        <taxon>Bacteria</taxon>
        <taxon>Pseudomonadati</taxon>
        <taxon>Pseudomonadota</taxon>
        <taxon>Alphaproteobacteria</taxon>
        <taxon>Hyphomicrobiales</taxon>
        <taxon>Ahrensiaceae</taxon>
        <taxon>Ahrensia</taxon>
    </lineage>
</organism>
<evidence type="ECO:0000256" key="12">
    <source>
        <dbReference type="ARBA" id="ARBA00023136"/>
    </source>
</evidence>
<feature type="transmembrane region" description="Helical" evidence="14">
    <location>
        <begin position="93"/>
        <end position="113"/>
    </location>
</feature>
<evidence type="ECO:0000256" key="2">
    <source>
        <dbReference type="ARBA" id="ARBA00005073"/>
    </source>
</evidence>
<keyword evidence="16" id="KW-1185">Reference proteome</keyword>
<gene>
    <name evidence="15" type="ORF">SU32_05105</name>
</gene>
<dbReference type="EMBL" id="JXMU01000005">
    <property type="protein sequence ID" value="KPB02133.1"/>
    <property type="molecule type" value="Genomic_DNA"/>
</dbReference>
<dbReference type="EC" id="1.3.99.-" evidence="14"/>
<dbReference type="GO" id="GO:0046872">
    <property type="term" value="F:metal ion binding"/>
    <property type="evidence" value="ECO:0007669"/>
    <property type="project" value="UniProtKB-KW"/>
</dbReference>
<evidence type="ECO:0000256" key="1">
    <source>
        <dbReference type="ARBA" id="ARBA00004651"/>
    </source>
</evidence>
<keyword evidence="6 14" id="KW-0349">Heme</keyword>
<reference evidence="15 16" key="1">
    <citation type="submission" date="2015-01" db="EMBL/GenBank/DDBJ databases">
        <title>Ahrensia donghaiensis sp. nov., a novel dimethylsulphoniopropionate-cleavage bacterium isolated from seawater and emended descriptions of the genus Ahrensia and Ahrensia kielensis.</title>
        <authorList>
            <person name="Liu J."/>
        </authorList>
    </citation>
    <scope>NUCLEOTIDE SEQUENCE [LARGE SCALE GENOMIC DNA]</scope>
    <source>
        <strain evidence="15 16">LZD062</strain>
    </source>
</reference>
<proteinExistence type="inferred from homology"/>
<dbReference type="RefSeq" id="WP_053998267.1">
    <property type="nucleotide sequence ID" value="NZ_JXMU01000005.1"/>
</dbReference>
<dbReference type="STRING" id="1514904.SU32_05105"/>
<feature type="transmembrane region" description="Helical" evidence="14">
    <location>
        <begin position="42"/>
        <end position="63"/>
    </location>
</feature>
<feature type="transmembrane region" description="Helical" evidence="14">
    <location>
        <begin position="159"/>
        <end position="177"/>
    </location>
</feature>
<evidence type="ECO:0000313" key="15">
    <source>
        <dbReference type="EMBL" id="KPB02133.1"/>
    </source>
</evidence>
<feature type="binding site" description="axial binding residue" evidence="14">
    <location>
        <position position="124"/>
    </location>
    <ligand>
        <name>heme</name>
        <dbReference type="ChEBI" id="CHEBI:30413"/>
    </ligand>
    <ligandPart>
        <name>Fe</name>
        <dbReference type="ChEBI" id="CHEBI:18248"/>
    </ligandPart>
</feature>
<comment type="similarity">
    <text evidence="3 14">Belongs to the HemJ family.</text>
</comment>
<keyword evidence="5 14" id="KW-1003">Cell membrane</keyword>
<comment type="cofactor">
    <cofactor evidence="14">
        <name>heme b</name>
        <dbReference type="ChEBI" id="CHEBI:60344"/>
    </cofactor>
    <text evidence="14">Binds 1 heme b (iron(II)-protoporphyrin IX) group per subunit.</text>
</comment>
<dbReference type="PATRIC" id="fig|1514904.3.peg.3014"/>
<comment type="pathway">
    <text evidence="2 14">Porphyrin-containing compound metabolism; protoporphyrin-IX biosynthesis; protoporphyrin-IX from protoporphyrinogen-IX: step 1/1.</text>
</comment>
<dbReference type="GO" id="GO:0005886">
    <property type="term" value="C:plasma membrane"/>
    <property type="evidence" value="ECO:0007669"/>
    <property type="project" value="UniProtKB-SubCell"/>
</dbReference>
<evidence type="ECO:0000313" key="16">
    <source>
        <dbReference type="Proteomes" id="UP000038011"/>
    </source>
</evidence>
<evidence type="ECO:0000256" key="11">
    <source>
        <dbReference type="ARBA" id="ARBA00023004"/>
    </source>
</evidence>
<comment type="function">
    <text evidence="14">Catalyzes the oxidation of protoporphyrinogen IX to protoporphyrin IX.</text>
</comment>
<dbReference type="HAMAP" id="MF_02239">
    <property type="entry name" value="HemJ"/>
    <property type="match status" value="1"/>
</dbReference>
<dbReference type="AlphaFoldDB" id="A0A0M9GNS5"/>
<accession>A0A0M9GNS5</accession>
<dbReference type="InterPro" id="IPR005265">
    <property type="entry name" value="HemJ-like"/>
</dbReference>
<evidence type="ECO:0000256" key="8">
    <source>
        <dbReference type="ARBA" id="ARBA00022723"/>
    </source>
</evidence>
<dbReference type="UniPathway" id="UPA00251">
    <property type="reaction ID" value="UER00324"/>
</dbReference>
<evidence type="ECO:0000256" key="3">
    <source>
        <dbReference type="ARBA" id="ARBA00006501"/>
    </source>
</evidence>
<feature type="binding site" description="axial binding residue" evidence="14">
    <location>
        <position position="49"/>
    </location>
    <ligand>
        <name>heme</name>
        <dbReference type="ChEBI" id="CHEBI:30413"/>
    </ligand>
    <ligandPart>
        <name>Fe</name>
        <dbReference type="ChEBI" id="CHEBI:18248"/>
    </ligandPart>
</feature>
<comment type="subcellular location">
    <subcellularLocation>
        <location evidence="1 14">Cell membrane</location>
        <topology evidence="1 14">Multi-pass membrane protein</topology>
    </subcellularLocation>
</comment>
<keyword evidence="11 14" id="KW-0408">Iron</keyword>
<sequence length="180" mass="20278">MASIDSSSKQSGKKAAIRASIAIAVFAIAGFLLWLAGPADRYLWLKALHVIAIISWMAGLVYLPRLFVYHADAEKGSVQSETFKLMEKRLMKIIMTPAMILAWILGLWLAIDAGYFSDIWFHVKFAAVIGLTAVHFYYAAAMKKFASDENNKSARQWRFYNEIPTILMIIIVIMVVVKPF</sequence>
<dbReference type="OrthoDB" id="9800824at2"/>
<comment type="subunit">
    <text evidence="14">Homodimer.</text>
</comment>
<dbReference type="PANTHER" id="PTHR40255">
    <property type="entry name" value="UPF0093 MEMBRANE PROTEIN SLR1790"/>
    <property type="match status" value="1"/>
</dbReference>
<evidence type="ECO:0000256" key="6">
    <source>
        <dbReference type="ARBA" id="ARBA00022617"/>
    </source>
</evidence>
<keyword evidence="12 14" id="KW-0472">Membrane</keyword>
<dbReference type="PANTHER" id="PTHR40255:SF1">
    <property type="entry name" value="PROTOPORPHYRINOGEN IX OXIDASE"/>
    <property type="match status" value="1"/>
</dbReference>
<dbReference type="Proteomes" id="UP000038011">
    <property type="component" value="Unassembled WGS sequence"/>
</dbReference>
<comment type="caution">
    <text evidence="15">The sequence shown here is derived from an EMBL/GenBank/DDBJ whole genome shotgun (WGS) entry which is preliminary data.</text>
</comment>
<dbReference type="NCBIfam" id="TIGR00701">
    <property type="entry name" value="protoporphyrinogen oxidase HemJ"/>
    <property type="match status" value="1"/>
</dbReference>
<keyword evidence="10 14" id="KW-0560">Oxidoreductase</keyword>
<evidence type="ECO:0000256" key="4">
    <source>
        <dbReference type="ARBA" id="ARBA00017504"/>
    </source>
</evidence>
<keyword evidence="8 14" id="KW-0479">Metal-binding</keyword>